<dbReference type="SUPFAM" id="SSF53098">
    <property type="entry name" value="Ribonuclease H-like"/>
    <property type="match status" value="1"/>
</dbReference>
<proteinExistence type="predicted"/>
<feature type="region of interest" description="Disordered" evidence="6">
    <location>
        <begin position="50"/>
        <end position="71"/>
    </location>
</feature>
<protein>
    <recommendedName>
        <fullName evidence="7">HAT C-terminal dimerisation domain-containing protein</fullName>
    </recommendedName>
</protein>
<dbReference type="InterPro" id="IPR012337">
    <property type="entry name" value="RNaseH-like_sf"/>
</dbReference>
<dbReference type="GO" id="GO:0008270">
    <property type="term" value="F:zinc ion binding"/>
    <property type="evidence" value="ECO:0007669"/>
    <property type="project" value="UniProtKB-KW"/>
</dbReference>
<feature type="domain" description="HAT C-terminal dimerisation" evidence="7">
    <location>
        <begin position="80"/>
        <end position="149"/>
    </location>
</feature>
<reference evidence="8 9" key="1">
    <citation type="journal article" date="2015" name="Genome Biol. Evol.">
        <title>Comparative Genomics of a Bacterivorous Green Alga Reveals Evolutionary Causalities and Consequences of Phago-Mixotrophic Mode of Nutrition.</title>
        <authorList>
            <person name="Burns J.A."/>
            <person name="Paasch A."/>
            <person name="Narechania A."/>
            <person name="Kim E."/>
        </authorList>
    </citation>
    <scope>NUCLEOTIDE SEQUENCE [LARGE SCALE GENOMIC DNA]</scope>
    <source>
        <strain evidence="8 9">PLY_AMNH</strain>
    </source>
</reference>
<dbReference type="InterPro" id="IPR008906">
    <property type="entry name" value="HATC_C_dom"/>
</dbReference>
<keyword evidence="9" id="KW-1185">Reference proteome</keyword>
<keyword evidence="4" id="KW-0862">Zinc</keyword>
<organism evidence="8 9">
    <name type="scientific">Cymbomonas tetramitiformis</name>
    <dbReference type="NCBI Taxonomy" id="36881"/>
    <lineage>
        <taxon>Eukaryota</taxon>
        <taxon>Viridiplantae</taxon>
        <taxon>Chlorophyta</taxon>
        <taxon>Pyramimonadophyceae</taxon>
        <taxon>Pyramimonadales</taxon>
        <taxon>Pyramimonadaceae</taxon>
        <taxon>Cymbomonas</taxon>
    </lineage>
</organism>
<evidence type="ECO:0000313" key="9">
    <source>
        <dbReference type="Proteomes" id="UP001190700"/>
    </source>
</evidence>
<keyword evidence="2" id="KW-0479">Metal-binding</keyword>
<dbReference type="Pfam" id="PF05699">
    <property type="entry name" value="Dimer_Tnp_hAT"/>
    <property type="match status" value="1"/>
</dbReference>
<dbReference type="AlphaFoldDB" id="A0AAE0G1V8"/>
<keyword evidence="3" id="KW-0863">Zinc-finger</keyword>
<evidence type="ECO:0000256" key="1">
    <source>
        <dbReference type="ARBA" id="ARBA00004123"/>
    </source>
</evidence>
<dbReference type="InterPro" id="IPR052035">
    <property type="entry name" value="ZnF_BED_domain_contain"/>
</dbReference>
<evidence type="ECO:0000256" key="5">
    <source>
        <dbReference type="ARBA" id="ARBA00023242"/>
    </source>
</evidence>
<evidence type="ECO:0000259" key="7">
    <source>
        <dbReference type="Pfam" id="PF05699"/>
    </source>
</evidence>
<evidence type="ECO:0000256" key="6">
    <source>
        <dbReference type="SAM" id="MobiDB-lite"/>
    </source>
</evidence>
<evidence type="ECO:0000256" key="2">
    <source>
        <dbReference type="ARBA" id="ARBA00022723"/>
    </source>
</evidence>
<evidence type="ECO:0000256" key="4">
    <source>
        <dbReference type="ARBA" id="ARBA00022833"/>
    </source>
</evidence>
<sequence>MTSSRALSWTRSAWEADWKPTATENQGCGQAVVTAKPKKKGVVTLSDFLGDSDEDDDPVIPLATDTTTSSDATVPEEYDLTKYLRLPVESADCDVWWKYNRKHFPHLAKMAREFLATPASTAGVERIFSACGHMHSDLRKSTSEQTLQHSLMAAINTLP</sequence>
<evidence type="ECO:0000256" key="3">
    <source>
        <dbReference type="ARBA" id="ARBA00022771"/>
    </source>
</evidence>
<dbReference type="PANTHER" id="PTHR46481:SF10">
    <property type="entry name" value="ZINC FINGER BED DOMAIN-CONTAINING PROTEIN 39"/>
    <property type="match status" value="1"/>
</dbReference>
<accession>A0AAE0G1V8</accession>
<dbReference type="Proteomes" id="UP001190700">
    <property type="component" value="Unassembled WGS sequence"/>
</dbReference>
<name>A0AAE0G1V8_9CHLO</name>
<keyword evidence="5" id="KW-0539">Nucleus</keyword>
<dbReference type="GO" id="GO:0046983">
    <property type="term" value="F:protein dimerization activity"/>
    <property type="evidence" value="ECO:0007669"/>
    <property type="project" value="InterPro"/>
</dbReference>
<evidence type="ECO:0000313" key="8">
    <source>
        <dbReference type="EMBL" id="KAK3269979.1"/>
    </source>
</evidence>
<comment type="subcellular location">
    <subcellularLocation>
        <location evidence="1">Nucleus</location>
    </subcellularLocation>
</comment>
<dbReference type="GO" id="GO:0005634">
    <property type="term" value="C:nucleus"/>
    <property type="evidence" value="ECO:0007669"/>
    <property type="project" value="UniProtKB-SubCell"/>
</dbReference>
<dbReference type="EMBL" id="LGRX02010635">
    <property type="protein sequence ID" value="KAK3269979.1"/>
    <property type="molecule type" value="Genomic_DNA"/>
</dbReference>
<gene>
    <name evidence="8" type="ORF">CYMTET_21601</name>
</gene>
<comment type="caution">
    <text evidence="8">The sequence shown here is derived from an EMBL/GenBank/DDBJ whole genome shotgun (WGS) entry which is preliminary data.</text>
</comment>
<dbReference type="PANTHER" id="PTHR46481">
    <property type="entry name" value="ZINC FINGER BED DOMAIN-CONTAINING PROTEIN 4"/>
    <property type="match status" value="1"/>
</dbReference>